<evidence type="ECO:0000313" key="1">
    <source>
        <dbReference type="EMBL" id="KAL2317433.1"/>
    </source>
</evidence>
<comment type="caution">
    <text evidence="1">The sequence shown here is derived from an EMBL/GenBank/DDBJ whole genome shotgun (WGS) entry which is preliminary data.</text>
</comment>
<dbReference type="Proteomes" id="UP001603857">
    <property type="component" value="Unassembled WGS sequence"/>
</dbReference>
<protein>
    <submittedName>
        <fullName evidence="1">Uncharacterized protein</fullName>
    </submittedName>
</protein>
<gene>
    <name evidence="1" type="ORF">Fmac_031309</name>
</gene>
<accession>A0ABD1L237</accession>
<organism evidence="1 2">
    <name type="scientific">Flemingia macrophylla</name>
    <dbReference type="NCBI Taxonomy" id="520843"/>
    <lineage>
        <taxon>Eukaryota</taxon>
        <taxon>Viridiplantae</taxon>
        <taxon>Streptophyta</taxon>
        <taxon>Embryophyta</taxon>
        <taxon>Tracheophyta</taxon>
        <taxon>Spermatophyta</taxon>
        <taxon>Magnoliopsida</taxon>
        <taxon>eudicotyledons</taxon>
        <taxon>Gunneridae</taxon>
        <taxon>Pentapetalae</taxon>
        <taxon>rosids</taxon>
        <taxon>fabids</taxon>
        <taxon>Fabales</taxon>
        <taxon>Fabaceae</taxon>
        <taxon>Papilionoideae</taxon>
        <taxon>50 kb inversion clade</taxon>
        <taxon>NPAAA clade</taxon>
        <taxon>indigoferoid/millettioid clade</taxon>
        <taxon>Phaseoleae</taxon>
        <taxon>Flemingia</taxon>
    </lineage>
</organism>
<evidence type="ECO:0000313" key="2">
    <source>
        <dbReference type="Proteomes" id="UP001603857"/>
    </source>
</evidence>
<sequence length="68" mass="7482">MQFMSCRRILSSLDLSSCEDSNLIACAVISSASKELLSEISLSKKDKSCSCSRAHFLSRSLSWESEST</sequence>
<keyword evidence="2" id="KW-1185">Reference proteome</keyword>
<dbReference type="AlphaFoldDB" id="A0ABD1L237"/>
<dbReference type="EMBL" id="JBGMDY010000011">
    <property type="protein sequence ID" value="KAL2317433.1"/>
    <property type="molecule type" value="Genomic_DNA"/>
</dbReference>
<name>A0ABD1L237_9FABA</name>
<reference evidence="1 2" key="1">
    <citation type="submission" date="2024-08" db="EMBL/GenBank/DDBJ databases">
        <title>Insights into the chromosomal genome structure of Flemingia macrophylla.</title>
        <authorList>
            <person name="Ding Y."/>
            <person name="Zhao Y."/>
            <person name="Bi W."/>
            <person name="Wu M."/>
            <person name="Zhao G."/>
            <person name="Gong Y."/>
            <person name="Li W."/>
            <person name="Zhang P."/>
        </authorList>
    </citation>
    <scope>NUCLEOTIDE SEQUENCE [LARGE SCALE GENOMIC DNA]</scope>
    <source>
        <strain evidence="1">DYQJB</strain>
        <tissue evidence="1">Leaf</tissue>
    </source>
</reference>
<proteinExistence type="predicted"/>